<keyword evidence="6 11" id="KW-0798">TonB box</keyword>
<keyword evidence="3 10" id="KW-1134">Transmembrane beta strand</keyword>
<keyword evidence="2 10" id="KW-0813">Transport</keyword>
<comment type="similarity">
    <text evidence="10 11">Belongs to the TonB-dependent receptor family.</text>
</comment>
<dbReference type="GO" id="GO:0044718">
    <property type="term" value="P:siderophore transmembrane transport"/>
    <property type="evidence" value="ECO:0007669"/>
    <property type="project" value="TreeGrafter"/>
</dbReference>
<comment type="subcellular location">
    <subcellularLocation>
        <location evidence="1 10">Cell outer membrane</location>
        <topology evidence="1 10">Multi-pass membrane protein</topology>
    </subcellularLocation>
</comment>
<dbReference type="GO" id="GO:0015344">
    <property type="term" value="F:siderophore uptake transmembrane transporter activity"/>
    <property type="evidence" value="ECO:0007669"/>
    <property type="project" value="TreeGrafter"/>
</dbReference>
<dbReference type="InterPro" id="IPR000531">
    <property type="entry name" value="Beta-barrel_TonB"/>
</dbReference>
<keyword evidence="8" id="KW-0675">Receptor</keyword>
<evidence type="ECO:0000256" key="6">
    <source>
        <dbReference type="ARBA" id="ARBA00023077"/>
    </source>
</evidence>
<dbReference type="GO" id="GO:0009279">
    <property type="term" value="C:cell outer membrane"/>
    <property type="evidence" value="ECO:0007669"/>
    <property type="project" value="UniProtKB-SubCell"/>
</dbReference>
<evidence type="ECO:0000256" key="1">
    <source>
        <dbReference type="ARBA" id="ARBA00004571"/>
    </source>
</evidence>
<evidence type="ECO:0000256" key="9">
    <source>
        <dbReference type="ARBA" id="ARBA00023237"/>
    </source>
</evidence>
<dbReference type="AlphaFoldDB" id="A0A1G7T628"/>
<dbReference type="InterPro" id="IPR012910">
    <property type="entry name" value="Plug_dom"/>
</dbReference>
<evidence type="ECO:0000256" key="10">
    <source>
        <dbReference type="PROSITE-ProRule" id="PRU01360"/>
    </source>
</evidence>
<proteinExistence type="inferred from homology"/>
<keyword evidence="9 10" id="KW-0998">Cell outer membrane</keyword>
<gene>
    <name evidence="15" type="ORF">SAMN04487901_102133</name>
</gene>
<keyword evidence="7 10" id="KW-0472">Membrane</keyword>
<feature type="domain" description="TonB-dependent receptor plug" evidence="14">
    <location>
        <begin position="41"/>
        <end position="161"/>
    </location>
</feature>
<accession>A0A1G7T628</accession>
<keyword evidence="5 12" id="KW-0732">Signal</keyword>
<evidence type="ECO:0000256" key="3">
    <source>
        <dbReference type="ARBA" id="ARBA00022452"/>
    </source>
</evidence>
<dbReference type="RefSeq" id="WP_091814605.1">
    <property type="nucleotide sequence ID" value="NZ_FNCQ01000002.1"/>
</dbReference>
<dbReference type="Pfam" id="PF00593">
    <property type="entry name" value="TonB_dep_Rec_b-barrel"/>
    <property type="match status" value="1"/>
</dbReference>
<evidence type="ECO:0000256" key="7">
    <source>
        <dbReference type="ARBA" id="ARBA00023136"/>
    </source>
</evidence>
<evidence type="ECO:0000256" key="5">
    <source>
        <dbReference type="ARBA" id="ARBA00022729"/>
    </source>
</evidence>
<organism evidence="15 16">
    <name type="scientific">Prevotella communis</name>
    <dbReference type="NCBI Taxonomy" id="2913614"/>
    <lineage>
        <taxon>Bacteria</taxon>
        <taxon>Pseudomonadati</taxon>
        <taxon>Bacteroidota</taxon>
        <taxon>Bacteroidia</taxon>
        <taxon>Bacteroidales</taxon>
        <taxon>Prevotellaceae</taxon>
        <taxon>Prevotella</taxon>
    </lineage>
</organism>
<feature type="signal peptide" evidence="12">
    <location>
        <begin position="1"/>
        <end position="18"/>
    </location>
</feature>
<dbReference type="PANTHER" id="PTHR30069">
    <property type="entry name" value="TONB-DEPENDENT OUTER MEMBRANE RECEPTOR"/>
    <property type="match status" value="1"/>
</dbReference>
<evidence type="ECO:0000259" key="14">
    <source>
        <dbReference type="Pfam" id="PF07715"/>
    </source>
</evidence>
<keyword evidence="16" id="KW-1185">Reference proteome</keyword>
<dbReference type="InterPro" id="IPR039426">
    <property type="entry name" value="TonB-dep_rcpt-like"/>
</dbReference>
<keyword evidence="4 10" id="KW-0812">Transmembrane</keyword>
<dbReference type="PANTHER" id="PTHR30069:SF29">
    <property type="entry name" value="HEMOGLOBIN AND HEMOGLOBIN-HAPTOGLOBIN-BINDING PROTEIN 1-RELATED"/>
    <property type="match status" value="1"/>
</dbReference>
<dbReference type="InterPro" id="IPR037066">
    <property type="entry name" value="Plug_dom_sf"/>
</dbReference>
<evidence type="ECO:0000259" key="13">
    <source>
        <dbReference type="Pfam" id="PF00593"/>
    </source>
</evidence>
<feature type="domain" description="TonB-dependent receptor-like beta-barrel" evidence="13">
    <location>
        <begin position="221"/>
        <end position="598"/>
    </location>
</feature>
<sequence>MKRLLTLLIATSACTMMSAEVADSLSLNEVVVTGTRSATDIRHLPMTVTVIKRDQLTAEHQPSILPTVMREVPGLFVTSRGMMGYGVSGGSSGAINVRGISSGTAESGAGQMMVLIDGHPHYQGLFGHTIADSYQALMAERIEILRGPASILYGSNAMGGVINIVTRQAKKDGINTNVTLGAGSYGTIQTEASNQIRLGRFSSTVAAQYNRTDNHRPDMGFEQFGGMAKLGYNLHTNWNVSADIELTRFIASYPGSTAAPLVDADQWITRGIASIGITNNYGKTNGGLSLYYTFGNHKINDGHTPTAPAKANYFRSEDALMGITWYQNAHLFKGNRLTIGLDYQHIYGKAWNQVMATGEDLAAMVNKRENEIAGYIDVCQDLTDWLTLDAGVRLDNHSQAGTEWIPQGGLVVRPMDNGELKATVSKGFRNPTIREMYLFGTKNADLNAERLMNYELGWRHRMDDGYTYGINAFYIKGSNIIQQMPVSGGKRFMNTGEIENWGVEAEASCPINPYLNIHANSSYLHMKNKVIAAPEATFYVGIDFHKDKWAATLGLQHIEDLYTEVGAKETKEDFRLLNASISYAALKNVSLWARGENLLAQKYEINAGYPMPRATFMGGVSVNF</sequence>
<dbReference type="Pfam" id="PF07715">
    <property type="entry name" value="Plug"/>
    <property type="match status" value="1"/>
</dbReference>
<dbReference type="STRING" id="645274.SAMN04487901_102133"/>
<dbReference type="Gene3D" id="2.170.130.10">
    <property type="entry name" value="TonB-dependent receptor, plug domain"/>
    <property type="match status" value="1"/>
</dbReference>
<dbReference type="PROSITE" id="PS52016">
    <property type="entry name" value="TONB_DEPENDENT_REC_3"/>
    <property type="match status" value="1"/>
</dbReference>
<protein>
    <submittedName>
        <fullName evidence="15">Iron complex outermembrane recepter protein</fullName>
    </submittedName>
</protein>
<dbReference type="Gene3D" id="2.40.170.20">
    <property type="entry name" value="TonB-dependent receptor, beta-barrel domain"/>
    <property type="match status" value="1"/>
</dbReference>
<evidence type="ECO:0000313" key="16">
    <source>
        <dbReference type="Proteomes" id="UP000198779"/>
    </source>
</evidence>
<dbReference type="EMBL" id="FNCQ01000002">
    <property type="protein sequence ID" value="SDG30484.1"/>
    <property type="molecule type" value="Genomic_DNA"/>
</dbReference>
<feature type="chain" id="PRO_5011683796" evidence="12">
    <location>
        <begin position="19"/>
        <end position="624"/>
    </location>
</feature>
<dbReference type="Proteomes" id="UP000198779">
    <property type="component" value="Unassembled WGS sequence"/>
</dbReference>
<evidence type="ECO:0000256" key="2">
    <source>
        <dbReference type="ARBA" id="ARBA00022448"/>
    </source>
</evidence>
<dbReference type="InterPro" id="IPR036942">
    <property type="entry name" value="Beta-barrel_TonB_sf"/>
</dbReference>
<evidence type="ECO:0000256" key="12">
    <source>
        <dbReference type="SAM" id="SignalP"/>
    </source>
</evidence>
<dbReference type="SUPFAM" id="SSF56935">
    <property type="entry name" value="Porins"/>
    <property type="match status" value="1"/>
</dbReference>
<name>A0A1G7T628_9BACT</name>
<evidence type="ECO:0000256" key="8">
    <source>
        <dbReference type="ARBA" id="ARBA00023170"/>
    </source>
</evidence>
<evidence type="ECO:0000256" key="11">
    <source>
        <dbReference type="RuleBase" id="RU003357"/>
    </source>
</evidence>
<evidence type="ECO:0000256" key="4">
    <source>
        <dbReference type="ARBA" id="ARBA00022692"/>
    </source>
</evidence>
<reference evidence="16" key="1">
    <citation type="submission" date="2016-10" db="EMBL/GenBank/DDBJ databases">
        <authorList>
            <person name="Varghese N."/>
            <person name="Submissions S."/>
        </authorList>
    </citation>
    <scope>NUCLEOTIDE SEQUENCE [LARGE SCALE GENOMIC DNA]</scope>
    <source>
        <strain evidence="16">BP1-148</strain>
    </source>
</reference>
<dbReference type="CDD" id="cd01347">
    <property type="entry name" value="ligand_gated_channel"/>
    <property type="match status" value="1"/>
</dbReference>
<evidence type="ECO:0000313" key="15">
    <source>
        <dbReference type="EMBL" id="SDG30484.1"/>
    </source>
</evidence>